<protein>
    <recommendedName>
        <fullName evidence="2">Ribbon-helix-helix protein CopG domain-containing protein</fullName>
    </recommendedName>
</protein>
<reference evidence="1" key="1">
    <citation type="submission" date="2018-05" db="EMBL/GenBank/DDBJ databases">
        <authorList>
            <person name="Lanie J.A."/>
            <person name="Ng W.-L."/>
            <person name="Kazmierczak K.M."/>
            <person name="Andrzejewski T.M."/>
            <person name="Davidsen T.M."/>
            <person name="Wayne K.J."/>
            <person name="Tettelin H."/>
            <person name="Glass J.I."/>
            <person name="Rusch D."/>
            <person name="Podicherti R."/>
            <person name="Tsui H.-C.T."/>
            <person name="Winkler M.E."/>
        </authorList>
    </citation>
    <scope>NUCLEOTIDE SEQUENCE</scope>
</reference>
<name>A0A382ZMN3_9ZZZZ</name>
<dbReference type="AlphaFoldDB" id="A0A382ZMN3"/>
<evidence type="ECO:0008006" key="2">
    <source>
        <dbReference type="Google" id="ProtNLM"/>
    </source>
</evidence>
<evidence type="ECO:0000313" key="1">
    <source>
        <dbReference type="EMBL" id="SVD96325.1"/>
    </source>
</evidence>
<organism evidence="1">
    <name type="scientific">marine metagenome</name>
    <dbReference type="NCBI Taxonomy" id="408172"/>
    <lineage>
        <taxon>unclassified sequences</taxon>
        <taxon>metagenomes</taxon>
        <taxon>ecological metagenomes</taxon>
    </lineage>
</organism>
<gene>
    <name evidence="1" type="ORF">METZ01_LOCUS449179</name>
</gene>
<dbReference type="EMBL" id="UINC01184889">
    <property type="protein sequence ID" value="SVD96325.1"/>
    <property type="molecule type" value="Genomic_DNA"/>
</dbReference>
<accession>A0A382ZMN3</accession>
<sequence>MYLAEELLKELKLLAESLNMTRTGLMRRALEALVLYYQDARSFKKPTLFGKKPSLQTWLMEREDVHLMTEKVEELAKQMDIAKTPDEKLILLSKQNLITAHMINLLHKTTMT</sequence>
<proteinExistence type="predicted"/>